<evidence type="ECO:0000313" key="5">
    <source>
        <dbReference type="Proteomes" id="UP000287969"/>
    </source>
</evidence>
<dbReference type="KEGG" id="spoa:EQM13_15165"/>
<dbReference type="Pfam" id="PF22725">
    <property type="entry name" value="GFO_IDH_MocA_C3"/>
    <property type="match status" value="1"/>
</dbReference>
<dbReference type="SUPFAM" id="SSF55347">
    <property type="entry name" value="Glyceraldehyde-3-phosphate dehydrogenase-like, C-terminal domain"/>
    <property type="match status" value="1"/>
</dbReference>
<reference evidence="5" key="1">
    <citation type="submission" date="2019-01" db="EMBL/GenBank/DDBJ databases">
        <title>Draft genomes of a novel of Sporanaerobacter strains.</title>
        <authorList>
            <person name="Ma S."/>
        </authorList>
    </citation>
    <scope>NUCLEOTIDE SEQUENCE [LARGE SCALE GENOMIC DNA]</scope>
    <source>
        <strain evidence="5">NJN-17</strain>
    </source>
</reference>
<feature type="domain" description="GFO/IDH/MocA-like oxidoreductase" evidence="3">
    <location>
        <begin position="135"/>
        <end position="271"/>
    </location>
</feature>
<dbReference type="GO" id="GO:0000166">
    <property type="term" value="F:nucleotide binding"/>
    <property type="evidence" value="ECO:0007669"/>
    <property type="project" value="InterPro"/>
</dbReference>
<keyword evidence="5" id="KW-1185">Reference proteome</keyword>
<evidence type="ECO:0000256" key="1">
    <source>
        <dbReference type="ARBA" id="ARBA00023002"/>
    </source>
</evidence>
<protein>
    <submittedName>
        <fullName evidence="4">Gfo/Idh/MocA family oxidoreductase</fullName>
    </submittedName>
</protein>
<dbReference type="InterPro" id="IPR000683">
    <property type="entry name" value="Gfo/Idh/MocA-like_OxRdtase_N"/>
</dbReference>
<name>A0A410QFN0_9FIRM</name>
<dbReference type="InterPro" id="IPR055170">
    <property type="entry name" value="GFO_IDH_MocA-like_dom"/>
</dbReference>
<evidence type="ECO:0000313" key="4">
    <source>
        <dbReference type="EMBL" id="QAT62811.1"/>
    </source>
</evidence>
<dbReference type="RefSeq" id="WP_071140722.1">
    <property type="nucleotide sequence ID" value="NZ_CP035282.1"/>
</dbReference>
<dbReference type="Gene3D" id="3.40.50.720">
    <property type="entry name" value="NAD(P)-binding Rossmann-like Domain"/>
    <property type="match status" value="1"/>
</dbReference>
<dbReference type="SUPFAM" id="SSF51735">
    <property type="entry name" value="NAD(P)-binding Rossmann-fold domains"/>
    <property type="match status" value="1"/>
</dbReference>
<dbReference type="Proteomes" id="UP000287969">
    <property type="component" value="Chromosome"/>
</dbReference>
<sequence length="367" mass="41601">MKKINVGLIGYGYIGKIHNIAYKVIPIIFPQYGNVYRLSAMVSSKTQNLEGTGFDNLVSSIYDLKEENLDMIDICTPNFLHFEQSSFFIKKGSNIYCEKPMTVNSKEGLQILDLIEERKTITQVALIYRFMPAISKARAIIKNNCIGEIINFRGQFFHSSYLNPKRAITWRLKKSMSGGGAIADLGIHLLDALVFLLGYENVDKISAKANTVIKERPSENGEKMEKVDVDDWGLMTLELKNGAVGTAEVSKVSYNPYDVFEIEIYGTNGYVKISDKNPYEPVYSIYNSRNSRDISEIINSDNYTNYLNSIYPNPRMSMGFMVDMHTASLLNMIINVINNKIVNEVTPTFEESMKSHKLLEEAYLSIQ</sequence>
<dbReference type="OrthoDB" id="9783105at2"/>
<gene>
    <name evidence="4" type="ORF">EQM13_15165</name>
</gene>
<feature type="domain" description="Gfo/Idh/MocA-like oxidoreductase N-terminal" evidence="2">
    <location>
        <begin position="4"/>
        <end position="125"/>
    </location>
</feature>
<keyword evidence="1" id="KW-0560">Oxidoreductase</keyword>
<dbReference type="InterPro" id="IPR036291">
    <property type="entry name" value="NAD(P)-bd_dom_sf"/>
</dbReference>
<dbReference type="PANTHER" id="PTHR43818:SF11">
    <property type="entry name" value="BCDNA.GH03377"/>
    <property type="match status" value="1"/>
</dbReference>
<organism evidence="4 5">
    <name type="scientific">Acidilutibacter cellobiosedens</name>
    <dbReference type="NCBI Taxonomy" id="2507161"/>
    <lineage>
        <taxon>Bacteria</taxon>
        <taxon>Bacillati</taxon>
        <taxon>Bacillota</taxon>
        <taxon>Tissierellia</taxon>
        <taxon>Tissierellales</taxon>
        <taxon>Acidilutibacteraceae</taxon>
        <taxon>Acidilutibacter</taxon>
    </lineage>
</organism>
<evidence type="ECO:0000259" key="3">
    <source>
        <dbReference type="Pfam" id="PF22725"/>
    </source>
</evidence>
<dbReference type="InterPro" id="IPR050463">
    <property type="entry name" value="Gfo/Idh/MocA_oxidrdct_glycsds"/>
</dbReference>
<dbReference type="GO" id="GO:0016491">
    <property type="term" value="F:oxidoreductase activity"/>
    <property type="evidence" value="ECO:0007669"/>
    <property type="project" value="UniProtKB-KW"/>
</dbReference>
<dbReference type="PANTHER" id="PTHR43818">
    <property type="entry name" value="BCDNA.GH03377"/>
    <property type="match status" value="1"/>
</dbReference>
<dbReference type="Gene3D" id="3.30.360.10">
    <property type="entry name" value="Dihydrodipicolinate Reductase, domain 2"/>
    <property type="match status" value="1"/>
</dbReference>
<dbReference type="Pfam" id="PF01408">
    <property type="entry name" value="GFO_IDH_MocA"/>
    <property type="match status" value="1"/>
</dbReference>
<dbReference type="AlphaFoldDB" id="A0A410QFN0"/>
<evidence type="ECO:0000259" key="2">
    <source>
        <dbReference type="Pfam" id="PF01408"/>
    </source>
</evidence>
<accession>A0A410QFN0</accession>
<proteinExistence type="predicted"/>
<dbReference type="EMBL" id="CP035282">
    <property type="protein sequence ID" value="QAT62811.1"/>
    <property type="molecule type" value="Genomic_DNA"/>
</dbReference>